<feature type="non-terminal residue" evidence="1">
    <location>
        <position position="1"/>
    </location>
</feature>
<sequence length="33" mass="3845">RDFSDGFNSTLQFVVAAIEETHLVQPDRYLNVY</sequence>
<protein>
    <submittedName>
        <fullName evidence="1">MAT1-1-1</fullName>
    </submittedName>
</protein>
<reference evidence="1" key="1">
    <citation type="journal article" date="2010" name="Fungal Biol.">
        <title>Primers for mating-type diagnosis in Diaporthe and Phomopsis: their use in teleomorph induction in vitro and biological species definition.</title>
        <authorList>
            <person name="Santos J.M."/>
            <person name="Correia V.G."/>
            <person name="Phillips A.J.L."/>
        </authorList>
    </citation>
    <scope>NUCLEOTIDE SEQUENCE</scope>
    <source>
        <strain evidence="1">Ph-C173/1</strain>
    </source>
</reference>
<feature type="non-terminal residue" evidence="1">
    <location>
        <position position="33"/>
    </location>
</feature>
<dbReference type="AlphaFoldDB" id="D5HNI4"/>
<evidence type="ECO:0000313" key="1">
    <source>
        <dbReference type="EMBL" id="ADD92599.1"/>
    </source>
</evidence>
<organism evidence="1">
    <name type="scientific">Phomopsis sp. JMS-2010c</name>
    <dbReference type="NCBI Taxonomy" id="747066"/>
    <lineage>
        <taxon>Eukaryota</taxon>
        <taxon>Fungi</taxon>
        <taxon>Dikarya</taxon>
        <taxon>Ascomycota</taxon>
        <taxon>Pezizomycotina</taxon>
        <taxon>Sordariomycetes</taxon>
        <taxon>Sordariomycetidae</taxon>
        <taxon>Diaporthales</taxon>
        <taxon>Diaporthaceae</taxon>
        <taxon>Phomopsis</taxon>
    </lineage>
</organism>
<dbReference type="EMBL" id="GQ250256">
    <property type="protein sequence ID" value="ADD92599.1"/>
    <property type="molecule type" value="Genomic_DNA"/>
</dbReference>
<name>D5HNI4_9PEZI</name>
<proteinExistence type="predicted"/>
<accession>D5HNI4</accession>